<reference evidence="1 2" key="1">
    <citation type="journal article" date="2011" name="Stand. Genomic Sci.">
        <title>Complete genome sequence of Bacteroides salanitronis type strain (BL78).</title>
        <authorList>
            <person name="Gronow S."/>
            <person name="Held B."/>
            <person name="Lucas S."/>
            <person name="Lapidus A."/>
            <person name="Del Rio T.G."/>
            <person name="Nolan M."/>
            <person name="Tice H."/>
            <person name="Deshpande S."/>
            <person name="Cheng J.F."/>
            <person name="Pitluck S."/>
            <person name="Liolios K."/>
            <person name="Pagani I."/>
            <person name="Ivanova N."/>
            <person name="Mavromatis K."/>
            <person name="Pati A."/>
            <person name="Tapia R."/>
            <person name="Han C."/>
            <person name="Goodwin L."/>
            <person name="Chen A."/>
            <person name="Palaniappan K."/>
            <person name="Land M."/>
            <person name="Hauser L."/>
            <person name="Chang Y.J."/>
            <person name="Jeffries C.D."/>
            <person name="Brambilla E.M."/>
            <person name="Rohde M."/>
            <person name="Goker M."/>
            <person name="Detter J.C."/>
            <person name="Woyke T."/>
            <person name="Bristow J."/>
            <person name="Markowitz V."/>
            <person name="Hugenholtz P."/>
            <person name="Kyrpides N.C."/>
            <person name="Klenk H.P."/>
            <person name="Eisen J.A."/>
        </authorList>
    </citation>
    <scope>NUCLEOTIDE SEQUENCE [LARGE SCALE GENOMIC DNA]</scope>
    <source>
        <strain evidence="1 2">DSM 18170</strain>
    </source>
</reference>
<dbReference type="Proteomes" id="UP000007486">
    <property type="component" value="Chromosome"/>
</dbReference>
<organism evidence="1 2">
    <name type="scientific">Phocaeicola salanitronis (strain DSM 18170 / JCM 13657 / CCUG 60908 / BL78)</name>
    <name type="common">Bacteroides salanitronis</name>
    <dbReference type="NCBI Taxonomy" id="667015"/>
    <lineage>
        <taxon>Bacteria</taxon>
        <taxon>Pseudomonadati</taxon>
        <taxon>Bacteroidota</taxon>
        <taxon>Bacteroidia</taxon>
        <taxon>Bacteroidales</taxon>
        <taxon>Bacteroidaceae</taxon>
        <taxon>Phocaeicola</taxon>
    </lineage>
</organism>
<proteinExistence type="predicted"/>
<dbReference type="KEGG" id="bsa:Bacsa_1190"/>
<protein>
    <submittedName>
        <fullName evidence="1">Mor transcription activator domain protein</fullName>
    </submittedName>
</protein>
<keyword evidence="2" id="KW-1185">Reference proteome</keyword>
<dbReference type="OrthoDB" id="1037067at2"/>
<name>F0R6A9_PHOSB</name>
<dbReference type="Gene3D" id="1.10.10.60">
    <property type="entry name" value="Homeodomain-like"/>
    <property type="match status" value="1"/>
</dbReference>
<dbReference type="HOGENOM" id="CLU_169453_0_0_10"/>
<dbReference type="AlphaFoldDB" id="F0R6A9"/>
<dbReference type="eggNOG" id="ENOG50332YE">
    <property type="taxonomic scope" value="Bacteria"/>
</dbReference>
<dbReference type="EMBL" id="CP002530">
    <property type="protein sequence ID" value="ADY35773.1"/>
    <property type="molecule type" value="Genomic_DNA"/>
</dbReference>
<accession>F0R6A9</accession>
<dbReference type="STRING" id="667015.Bacsa_1190"/>
<evidence type="ECO:0000313" key="1">
    <source>
        <dbReference type="EMBL" id="ADY35773.1"/>
    </source>
</evidence>
<gene>
    <name evidence="1" type="ordered locus">Bacsa_1190</name>
</gene>
<evidence type="ECO:0000313" key="2">
    <source>
        <dbReference type="Proteomes" id="UP000007486"/>
    </source>
</evidence>
<sequence>MTTFDVICFNQELMDRMNKLGIKLNDTQYIELYKEYSRMLENNEKTTYIVRALSERYNVSERNVYKIIKRFKKRCIPDAV</sequence>
<dbReference type="RefSeq" id="WP_013617208.1">
    <property type="nucleotide sequence ID" value="NC_015164.1"/>
</dbReference>